<accession>A0A8S1TRT9</accession>
<dbReference type="OMA" id="ENEFCAY"/>
<evidence type="ECO:0000313" key="2">
    <source>
        <dbReference type="EMBL" id="CAD8154768.1"/>
    </source>
</evidence>
<gene>
    <name evidence="2" type="ORF">POCTA_138.1.T0290342</name>
</gene>
<dbReference type="AlphaFoldDB" id="A0A8S1TRT9"/>
<name>A0A8S1TRT9_PAROT</name>
<dbReference type="Proteomes" id="UP000683925">
    <property type="component" value="Unassembled WGS sequence"/>
</dbReference>
<keyword evidence="3" id="KW-1185">Reference proteome</keyword>
<dbReference type="OrthoDB" id="444265at2759"/>
<reference evidence="2" key="1">
    <citation type="submission" date="2021-01" db="EMBL/GenBank/DDBJ databases">
        <authorList>
            <consortium name="Genoscope - CEA"/>
            <person name="William W."/>
        </authorList>
    </citation>
    <scope>NUCLEOTIDE SEQUENCE</scope>
</reference>
<comment type="caution">
    <text evidence="2">The sequence shown here is derived from an EMBL/GenBank/DDBJ whole genome shotgun (WGS) entry which is preliminary data.</text>
</comment>
<proteinExistence type="predicted"/>
<dbReference type="EMBL" id="CAJJDP010000029">
    <property type="protein sequence ID" value="CAD8154768.1"/>
    <property type="molecule type" value="Genomic_DNA"/>
</dbReference>
<feature type="region of interest" description="Disordered" evidence="1">
    <location>
        <begin position="122"/>
        <end position="141"/>
    </location>
</feature>
<protein>
    <submittedName>
        <fullName evidence="2">Uncharacterized protein</fullName>
    </submittedName>
</protein>
<feature type="compositionally biased region" description="Polar residues" evidence="1">
    <location>
        <begin position="124"/>
        <end position="135"/>
    </location>
</feature>
<organism evidence="2 3">
    <name type="scientific">Paramecium octaurelia</name>
    <dbReference type="NCBI Taxonomy" id="43137"/>
    <lineage>
        <taxon>Eukaryota</taxon>
        <taxon>Sar</taxon>
        <taxon>Alveolata</taxon>
        <taxon>Ciliophora</taxon>
        <taxon>Intramacronucleata</taxon>
        <taxon>Oligohymenophorea</taxon>
        <taxon>Peniculida</taxon>
        <taxon>Parameciidae</taxon>
        <taxon>Paramecium</taxon>
    </lineage>
</organism>
<sequence>MLQSCYFAIQQTNENEFCAYDFGSVYETFVNNAKLLTSLFHKLKPYDQLRFVQRKGVCISKKYQIEQQQRMTKYKRRNKDEAIEFLFKKQNDTKFQQTQNPQSQVYFKSTNSSTIEQLKKYKNRQQTNKTMSQIRKSQKKF</sequence>
<evidence type="ECO:0000256" key="1">
    <source>
        <dbReference type="SAM" id="MobiDB-lite"/>
    </source>
</evidence>
<evidence type="ECO:0000313" key="3">
    <source>
        <dbReference type="Proteomes" id="UP000683925"/>
    </source>
</evidence>